<keyword evidence="3" id="KW-1185">Reference proteome</keyword>
<evidence type="ECO:0000313" key="3">
    <source>
        <dbReference type="Proteomes" id="UP000050544"/>
    </source>
</evidence>
<organism evidence="2 3">
    <name type="scientific">Thermanaerothrix daxensis</name>
    <dbReference type="NCBI Taxonomy" id="869279"/>
    <lineage>
        <taxon>Bacteria</taxon>
        <taxon>Bacillati</taxon>
        <taxon>Chloroflexota</taxon>
        <taxon>Anaerolineae</taxon>
        <taxon>Anaerolineales</taxon>
        <taxon>Anaerolineaceae</taxon>
        <taxon>Thermanaerothrix</taxon>
    </lineage>
</organism>
<dbReference type="InterPro" id="IPR005754">
    <property type="entry name" value="Sortase"/>
</dbReference>
<dbReference type="EMBL" id="LGKO01000005">
    <property type="protein sequence ID" value="KPL82693.1"/>
    <property type="molecule type" value="Genomic_DNA"/>
</dbReference>
<keyword evidence="1" id="KW-0378">Hydrolase</keyword>
<evidence type="ECO:0000313" key="2">
    <source>
        <dbReference type="EMBL" id="KPL82693.1"/>
    </source>
</evidence>
<evidence type="ECO:0008006" key="4">
    <source>
        <dbReference type="Google" id="ProtNLM"/>
    </source>
</evidence>
<comment type="caution">
    <text evidence="2">The sequence shown here is derived from an EMBL/GenBank/DDBJ whole genome shotgun (WGS) entry which is preliminary data.</text>
</comment>
<gene>
    <name evidence="2" type="ORF">SE15_11475</name>
</gene>
<dbReference type="SUPFAM" id="SSF63817">
    <property type="entry name" value="Sortase"/>
    <property type="match status" value="1"/>
</dbReference>
<dbReference type="Gene3D" id="2.40.260.10">
    <property type="entry name" value="Sortase"/>
    <property type="match status" value="1"/>
</dbReference>
<name>A0A0P6XHJ9_9CHLR</name>
<dbReference type="CDD" id="cd00004">
    <property type="entry name" value="Sortase"/>
    <property type="match status" value="1"/>
</dbReference>
<dbReference type="Pfam" id="PF04203">
    <property type="entry name" value="Sortase"/>
    <property type="match status" value="1"/>
</dbReference>
<sequence length="262" mass="28681">MTMHSLWDWRRLGGILLLLGGLLGLGFSIYQWWTAQASELEVVIDEPLSDSGFVPLTLSEAQEGPPTLAAPQPQGVTALPGTPAVPLNAVSPRVRPTPSPIPAIPERLLISKIDLDAPVVPVKARKVKLGDGVFEQWLAPDEFAAGWPTGTAMLGQVGNTVLIGHHNVHGKVFERLHELEPGDLIVVEGGGRRFSYVVVNVMILPERDADFKTRLENARWIQRSQDERLTLVTCWPAYSNTHRLIVVAQPLGQTPLLEAEPE</sequence>
<proteinExistence type="predicted"/>
<evidence type="ECO:0000256" key="1">
    <source>
        <dbReference type="ARBA" id="ARBA00022801"/>
    </source>
</evidence>
<reference evidence="2 3" key="1">
    <citation type="submission" date="2015-07" db="EMBL/GenBank/DDBJ databases">
        <title>Whole genome sequence of Thermanaerothrix daxensis DSM 23592.</title>
        <authorList>
            <person name="Hemp J."/>
            <person name="Ward L.M."/>
            <person name="Pace L.A."/>
            <person name="Fischer W.W."/>
        </authorList>
    </citation>
    <scope>NUCLEOTIDE SEQUENCE [LARGE SCALE GENOMIC DNA]</scope>
    <source>
        <strain evidence="2 3">GNS-1</strain>
    </source>
</reference>
<protein>
    <recommendedName>
        <fullName evidence="4">Sortase</fullName>
    </recommendedName>
</protein>
<dbReference type="GO" id="GO:0016787">
    <property type="term" value="F:hydrolase activity"/>
    <property type="evidence" value="ECO:0007669"/>
    <property type="project" value="UniProtKB-KW"/>
</dbReference>
<dbReference type="AlphaFoldDB" id="A0A0P6XHJ9"/>
<dbReference type="InterPro" id="IPR023365">
    <property type="entry name" value="Sortase_dom-sf"/>
</dbReference>
<dbReference type="OrthoDB" id="162896at2"/>
<dbReference type="RefSeq" id="WP_054522231.1">
    <property type="nucleotide sequence ID" value="NZ_LGKO01000005.1"/>
</dbReference>
<dbReference type="Proteomes" id="UP000050544">
    <property type="component" value="Unassembled WGS sequence"/>
</dbReference>
<accession>A0A0P6XHJ9</accession>
<dbReference type="STRING" id="869279.SE15_11475"/>